<accession>A0A852TWN9</accession>
<dbReference type="Gene3D" id="3.40.50.1000">
    <property type="entry name" value="HAD superfamily/HAD-like"/>
    <property type="match status" value="1"/>
</dbReference>
<feature type="domain" description="AAA+ ATPase" evidence="2">
    <location>
        <begin position="247"/>
        <end position="435"/>
    </location>
</feature>
<dbReference type="CDD" id="cd01983">
    <property type="entry name" value="SIMIBI"/>
    <property type="match status" value="1"/>
</dbReference>
<dbReference type="GO" id="GO:0000287">
    <property type="term" value="F:magnesium ion binding"/>
    <property type="evidence" value="ECO:0007669"/>
    <property type="project" value="TreeGrafter"/>
</dbReference>
<organism evidence="3 4">
    <name type="scientific">Spinactinospora alkalitolerans</name>
    <dbReference type="NCBI Taxonomy" id="687207"/>
    <lineage>
        <taxon>Bacteria</taxon>
        <taxon>Bacillati</taxon>
        <taxon>Actinomycetota</taxon>
        <taxon>Actinomycetes</taxon>
        <taxon>Streptosporangiales</taxon>
        <taxon>Nocardiopsidaceae</taxon>
        <taxon>Spinactinospora</taxon>
    </lineage>
</organism>
<dbReference type="GO" id="GO:0005829">
    <property type="term" value="C:cytosol"/>
    <property type="evidence" value="ECO:0007669"/>
    <property type="project" value="TreeGrafter"/>
</dbReference>
<dbReference type="InterPro" id="IPR002789">
    <property type="entry name" value="HerA_central"/>
</dbReference>
<dbReference type="Pfam" id="PF08282">
    <property type="entry name" value="Hydrolase_3"/>
    <property type="match status" value="2"/>
</dbReference>
<name>A0A852TWN9_9ACTN</name>
<feature type="region of interest" description="Disordered" evidence="1">
    <location>
        <begin position="546"/>
        <end position="592"/>
    </location>
</feature>
<dbReference type="SUPFAM" id="SSF56784">
    <property type="entry name" value="HAD-like"/>
    <property type="match status" value="1"/>
</dbReference>
<dbReference type="GO" id="GO:0016791">
    <property type="term" value="F:phosphatase activity"/>
    <property type="evidence" value="ECO:0007669"/>
    <property type="project" value="TreeGrafter"/>
</dbReference>
<dbReference type="SMART" id="SM00382">
    <property type="entry name" value="AAA"/>
    <property type="match status" value="1"/>
</dbReference>
<dbReference type="Gene3D" id="3.90.1070.10">
    <property type="match status" value="1"/>
</dbReference>
<comment type="caution">
    <text evidence="3">The sequence shown here is derived from an EMBL/GenBank/DDBJ whole genome shotgun (WGS) entry which is preliminary data.</text>
</comment>
<dbReference type="EMBL" id="JACCCC010000001">
    <property type="protein sequence ID" value="NYE47282.1"/>
    <property type="molecule type" value="Genomic_DNA"/>
</dbReference>
<protein>
    <recommendedName>
        <fullName evidence="2">AAA+ ATPase domain-containing protein</fullName>
    </recommendedName>
</protein>
<sequence>MRYHALACDFDGTLARDGLVPEATMAALERVSRSGRRLLLVTGRELDDLLAVFPHADLFDMIVAENGGVLYDPGRRSLHPLAEAPPPEFVERLRAAEVRPLGVGHVLVSTREPHDRTVLAAIRDLGLELQVVYNKGAVMVLPPAVNKASGLTAALRRLRVSAHNVVSVGDAENDHAMLRLSECGAAVANALDAVKEHCDLVLRRSHGEGVADLAAALVDSDLRGVAITRHDILLGTADGAAVTVPPYGTALAVAGPSGSGKSTATSALLERLGQAGYQYCVVDPEGDYTDFEDAAVLGDPTRAPTVDEALRLLEQPERDVVVNLLAVPLRDRPAFFAELLPRLAGMRGRTGHPHWTVVDEAHHLMPPELAEPPVRDLHDIGGLMMITVHPETLSRHVLALLGTVIAVGDDPSVTLRSFASALGRPEPRLPAGSGEADPEPSPITVWDTREDEARRLRLTPSEAQRTRHRRKYAAGTMSRDKSFYFTGPEGRMRLRARNLQTFLEIAEGIDDDTWMHHLRRHDYSRWLEDSVRDSELAGLVRAAEDAGELDARTSRERVSGLVNERYTLPAEPTRYDPDHDDDAPDPGSGAPR</sequence>
<dbReference type="PANTHER" id="PTHR10000:SF8">
    <property type="entry name" value="HAD SUPERFAMILY HYDROLASE-LIKE, TYPE 3"/>
    <property type="match status" value="1"/>
</dbReference>
<evidence type="ECO:0000313" key="4">
    <source>
        <dbReference type="Proteomes" id="UP000589036"/>
    </source>
</evidence>
<dbReference type="Gene3D" id="3.40.50.300">
    <property type="entry name" value="P-loop containing nucleotide triphosphate hydrolases"/>
    <property type="match status" value="1"/>
</dbReference>
<dbReference type="SUPFAM" id="SSF52540">
    <property type="entry name" value="P-loop containing nucleoside triphosphate hydrolases"/>
    <property type="match status" value="1"/>
</dbReference>
<dbReference type="NCBIfam" id="TIGR01484">
    <property type="entry name" value="HAD-SF-IIB"/>
    <property type="match status" value="1"/>
</dbReference>
<reference evidence="3 4" key="1">
    <citation type="submission" date="2020-07" db="EMBL/GenBank/DDBJ databases">
        <title>Sequencing the genomes of 1000 actinobacteria strains.</title>
        <authorList>
            <person name="Klenk H.-P."/>
        </authorList>
    </citation>
    <scope>NUCLEOTIDE SEQUENCE [LARGE SCALE GENOMIC DNA]</scope>
    <source>
        <strain evidence="3 4">CXB654</strain>
    </source>
</reference>
<dbReference type="RefSeq" id="WP_179643261.1">
    <property type="nucleotide sequence ID" value="NZ_BAAAYY010000017.1"/>
</dbReference>
<dbReference type="InterPro" id="IPR027417">
    <property type="entry name" value="P-loop_NTPase"/>
</dbReference>
<evidence type="ECO:0000259" key="2">
    <source>
        <dbReference type="SMART" id="SM00382"/>
    </source>
</evidence>
<dbReference type="Proteomes" id="UP000589036">
    <property type="component" value="Unassembled WGS sequence"/>
</dbReference>
<keyword evidence="4" id="KW-1185">Reference proteome</keyword>
<evidence type="ECO:0000313" key="3">
    <source>
        <dbReference type="EMBL" id="NYE47282.1"/>
    </source>
</evidence>
<dbReference type="InterPro" id="IPR003593">
    <property type="entry name" value="AAA+_ATPase"/>
</dbReference>
<dbReference type="AlphaFoldDB" id="A0A852TWN9"/>
<feature type="compositionally biased region" description="Basic and acidic residues" evidence="1">
    <location>
        <begin position="549"/>
        <end position="558"/>
    </location>
</feature>
<feature type="region of interest" description="Disordered" evidence="1">
    <location>
        <begin position="423"/>
        <end position="444"/>
    </location>
</feature>
<evidence type="ECO:0000256" key="1">
    <source>
        <dbReference type="SAM" id="MobiDB-lite"/>
    </source>
</evidence>
<dbReference type="InterPro" id="IPR023214">
    <property type="entry name" value="HAD_sf"/>
</dbReference>
<dbReference type="Pfam" id="PF01935">
    <property type="entry name" value="DUF87"/>
    <property type="match status" value="1"/>
</dbReference>
<dbReference type="InterPro" id="IPR006379">
    <property type="entry name" value="HAD-SF_hydro_IIB"/>
</dbReference>
<proteinExistence type="predicted"/>
<gene>
    <name evidence="3" type="ORF">HDA32_002402</name>
</gene>
<dbReference type="InterPro" id="IPR036412">
    <property type="entry name" value="HAD-like_sf"/>
</dbReference>
<dbReference type="PANTHER" id="PTHR10000">
    <property type="entry name" value="PHOSPHOSERINE PHOSPHATASE"/>
    <property type="match status" value="1"/>
</dbReference>